<dbReference type="OrthoDB" id="1701699at2759"/>
<dbReference type="Proteomes" id="UP000288805">
    <property type="component" value="Unassembled WGS sequence"/>
</dbReference>
<comment type="caution">
    <text evidence="1">The sequence shown here is derived from an EMBL/GenBank/DDBJ whole genome shotgun (WGS) entry which is preliminary data.</text>
</comment>
<accession>A0A438CGV8</accession>
<dbReference type="EMBL" id="QGNW01000015">
    <property type="protein sequence ID" value="RVX16529.1"/>
    <property type="molecule type" value="Genomic_DNA"/>
</dbReference>
<reference evidence="1 3" key="1">
    <citation type="journal article" date="2018" name="PLoS Genet.">
        <title>Population sequencing reveals clonal diversity and ancestral inbreeding in the grapevine cultivar Chardonnay.</title>
        <authorList>
            <person name="Roach M.J."/>
            <person name="Johnson D.L."/>
            <person name="Bohlmann J."/>
            <person name="van Vuuren H.J."/>
            <person name="Jones S.J."/>
            <person name="Pretorius I.S."/>
            <person name="Schmidt S.A."/>
            <person name="Borneman A.R."/>
        </authorList>
    </citation>
    <scope>NUCLEOTIDE SEQUENCE [LARGE SCALE GENOMIC DNA]</scope>
    <source>
        <strain evidence="3">cv. Chardonnay</strain>
        <strain evidence="1">I10V1</strain>
        <tissue evidence="1">Leaf</tissue>
    </source>
</reference>
<evidence type="ECO:0000313" key="2">
    <source>
        <dbReference type="EMBL" id="RVX16529.1"/>
    </source>
</evidence>
<dbReference type="EMBL" id="QGNW01002234">
    <property type="protein sequence ID" value="RVW22450.1"/>
    <property type="molecule type" value="Genomic_DNA"/>
</dbReference>
<sequence length="82" mass="9450">MANMYHVRSIRLPSRSHPTTLKIQQELNKLRSWETSSRSMPETICMHWPVWTGRAAEILGWAAWFVVHLSSPLPASNGYMGR</sequence>
<protein>
    <submittedName>
        <fullName evidence="1">Uncharacterized protein</fullName>
    </submittedName>
</protein>
<evidence type="ECO:0000313" key="3">
    <source>
        <dbReference type="Proteomes" id="UP000288805"/>
    </source>
</evidence>
<proteinExistence type="predicted"/>
<dbReference type="AlphaFoldDB" id="A0A438CGV8"/>
<gene>
    <name evidence="2" type="ORF">CK203_005871</name>
    <name evidence="1" type="ORF">CK203_099255</name>
</gene>
<name>A0A438CGV8_VITVI</name>
<organism evidence="1 3">
    <name type="scientific">Vitis vinifera</name>
    <name type="common">Grape</name>
    <dbReference type="NCBI Taxonomy" id="29760"/>
    <lineage>
        <taxon>Eukaryota</taxon>
        <taxon>Viridiplantae</taxon>
        <taxon>Streptophyta</taxon>
        <taxon>Embryophyta</taxon>
        <taxon>Tracheophyta</taxon>
        <taxon>Spermatophyta</taxon>
        <taxon>Magnoliopsida</taxon>
        <taxon>eudicotyledons</taxon>
        <taxon>Gunneridae</taxon>
        <taxon>Pentapetalae</taxon>
        <taxon>rosids</taxon>
        <taxon>Vitales</taxon>
        <taxon>Vitaceae</taxon>
        <taxon>Viteae</taxon>
        <taxon>Vitis</taxon>
    </lineage>
</organism>
<evidence type="ECO:0000313" key="1">
    <source>
        <dbReference type="EMBL" id="RVW22450.1"/>
    </source>
</evidence>